<evidence type="ECO:0000313" key="14">
    <source>
        <dbReference type="Proteomes" id="UP000607397"/>
    </source>
</evidence>
<dbReference type="GO" id="GO:0016020">
    <property type="term" value="C:membrane"/>
    <property type="evidence" value="ECO:0007669"/>
    <property type="project" value="UniProtKB-SubCell"/>
</dbReference>
<evidence type="ECO:0000256" key="8">
    <source>
        <dbReference type="ARBA" id="ARBA00023133"/>
    </source>
</evidence>
<keyword evidence="4" id="KW-0479">Metal-binding</keyword>
<keyword evidence="14" id="KW-1185">Reference proteome</keyword>
<dbReference type="RefSeq" id="WP_161826326.1">
    <property type="nucleotide sequence ID" value="NZ_WVIC01000034.1"/>
</dbReference>
<keyword evidence="10" id="KW-1015">Disulfide bond</keyword>
<evidence type="ECO:0000256" key="10">
    <source>
        <dbReference type="ARBA" id="ARBA00023157"/>
    </source>
</evidence>
<protein>
    <submittedName>
        <fullName evidence="13">Heme A synthase</fullName>
    </submittedName>
</protein>
<dbReference type="InterPro" id="IPR050450">
    <property type="entry name" value="COX15/CtaA_HemeA_synthase"/>
</dbReference>
<keyword evidence="6" id="KW-0560">Oxidoreductase</keyword>
<feature type="transmembrane region" description="Helical" evidence="12">
    <location>
        <begin position="253"/>
        <end position="272"/>
    </location>
</feature>
<keyword evidence="2" id="KW-1003">Cell membrane</keyword>
<evidence type="ECO:0000256" key="1">
    <source>
        <dbReference type="ARBA" id="ARBA00004141"/>
    </source>
</evidence>
<keyword evidence="3 12" id="KW-0812">Transmembrane</keyword>
<evidence type="ECO:0000256" key="2">
    <source>
        <dbReference type="ARBA" id="ARBA00022475"/>
    </source>
</evidence>
<comment type="pathway">
    <text evidence="11">Porphyrin-containing compound metabolism.</text>
</comment>
<evidence type="ECO:0000256" key="11">
    <source>
        <dbReference type="ARBA" id="ARBA00023444"/>
    </source>
</evidence>
<comment type="caution">
    <text evidence="13">The sequence shown here is derived from an EMBL/GenBank/DDBJ whole genome shotgun (WGS) entry which is preliminary data.</text>
</comment>
<keyword evidence="7" id="KW-0408">Iron</keyword>
<feature type="transmembrane region" description="Helical" evidence="12">
    <location>
        <begin position="114"/>
        <end position="136"/>
    </location>
</feature>
<evidence type="ECO:0000313" key="13">
    <source>
        <dbReference type="EMBL" id="NCJ07846.1"/>
    </source>
</evidence>
<name>A0A8K2A146_9CYAN</name>
<organism evidence="13 14">
    <name type="scientific">Petrachloros mirabilis ULC683</name>
    <dbReference type="NCBI Taxonomy" id="2781853"/>
    <lineage>
        <taxon>Bacteria</taxon>
        <taxon>Bacillati</taxon>
        <taxon>Cyanobacteriota</taxon>
        <taxon>Cyanophyceae</taxon>
        <taxon>Synechococcales</taxon>
        <taxon>Petrachlorosaceae</taxon>
        <taxon>Petrachloros</taxon>
        <taxon>Petrachloros mirabilis</taxon>
    </lineage>
</organism>
<evidence type="ECO:0000256" key="4">
    <source>
        <dbReference type="ARBA" id="ARBA00022723"/>
    </source>
</evidence>
<feature type="transmembrane region" description="Helical" evidence="12">
    <location>
        <begin position="284"/>
        <end position="304"/>
    </location>
</feature>
<evidence type="ECO:0000256" key="6">
    <source>
        <dbReference type="ARBA" id="ARBA00023002"/>
    </source>
</evidence>
<dbReference type="GO" id="GO:0006784">
    <property type="term" value="P:heme A biosynthetic process"/>
    <property type="evidence" value="ECO:0007669"/>
    <property type="project" value="InterPro"/>
</dbReference>
<feature type="transmembrane region" description="Helical" evidence="12">
    <location>
        <begin position="148"/>
        <end position="170"/>
    </location>
</feature>
<dbReference type="PANTHER" id="PTHR35457:SF1">
    <property type="entry name" value="HEME A SYNTHASE"/>
    <property type="match status" value="1"/>
</dbReference>
<dbReference type="AlphaFoldDB" id="A0A8K2A146"/>
<dbReference type="PANTHER" id="PTHR35457">
    <property type="entry name" value="HEME A SYNTHASE"/>
    <property type="match status" value="1"/>
</dbReference>
<evidence type="ECO:0000256" key="5">
    <source>
        <dbReference type="ARBA" id="ARBA00022989"/>
    </source>
</evidence>
<keyword evidence="9 12" id="KW-0472">Membrane</keyword>
<feature type="transmembrane region" description="Helical" evidence="12">
    <location>
        <begin position="182"/>
        <end position="206"/>
    </location>
</feature>
<keyword evidence="8" id="KW-0350">Heme biosynthesis</keyword>
<dbReference type="Pfam" id="PF02628">
    <property type="entry name" value="COX15-CtaA"/>
    <property type="match status" value="1"/>
</dbReference>
<dbReference type="GO" id="GO:0016491">
    <property type="term" value="F:oxidoreductase activity"/>
    <property type="evidence" value="ECO:0007669"/>
    <property type="project" value="UniProtKB-KW"/>
</dbReference>
<evidence type="ECO:0000256" key="7">
    <source>
        <dbReference type="ARBA" id="ARBA00023004"/>
    </source>
</evidence>
<sequence length="328" mass="35409">MAEGSLNHPHLFSPSKANRPSVSWDWPRLLGRVFLGLALLTLGLMALGSATRVMNAGLACPDWPLCYGAVVPRQQMNLQVFLEWFHRLVASSLGALVLVLTGTVWGLRQRLPRWLPWATTSSLGLVVFQGVLGGLTVTELLRFDIVTAHLATGLLFFCSLLAIAASLWPYQGTGVVGKLHWVGLGAATLVYLQNILGALVASQWAVHQCRQGMGLCQVMYSHLAGVVPATLSVGILIWMAWRVAALHPLLRRCAQGAGGLLILQALLGTLTLRLQLQVPTLTVAHQMVGATLLGTLVVFSVIAARDRRQAQYILAIPQTTVPEESVNV</sequence>
<feature type="transmembrane region" description="Helical" evidence="12">
    <location>
        <begin position="29"/>
        <end position="48"/>
    </location>
</feature>
<dbReference type="EMBL" id="WVIC01000034">
    <property type="protein sequence ID" value="NCJ07846.1"/>
    <property type="molecule type" value="Genomic_DNA"/>
</dbReference>
<feature type="transmembrane region" description="Helical" evidence="12">
    <location>
        <begin position="84"/>
        <end position="107"/>
    </location>
</feature>
<dbReference type="Proteomes" id="UP000607397">
    <property type="component" value="Unassembled WGS sequence"/>
</dbReference>
<comment type="subcellular location">
    <subcellularLocation>
        <location evidence="1">Membrane</location>
        <topology evidence="1">Multi-pass membrane protein</topology>
    </subcellularLocation>
</comment>
<reference evidence="13" key="1">
    <citation type="submission" date="2019-12" db="EMBL/GenBank/DDBJ databases">
        <title>High-Quality draft genome sequences of three cyanobacteria isolated from the limestone walls of the Old Cathedral of Coimbra.</title>
        <authorList>
            <person name="Tiago I."/>
            <person name="Soares F."/>
            <person name="Portugal A."/>
        </authorList>
    </citation>
    <scope>NUCLEOTIDE SEQUENCE [LARGE SCALE GENOMIC DNA]</scope>
    <source>
        <strain evidence="13">C</strain>
    </source>
</reference>
<keyword evidence="5 12" id="KW-1133">Transmembrane helix</keyword>
<gene>
    <name evidence="13" type="ORF">GS597_15285</name>
</gene>
<evidence type="ECO:0000256" key="12">
    <source>
        <dbReference type="SAM" id="Phobius"/>
    </source>
</evidence>
<evidence type="ECO:0000256" key="3">
    <source>
        <dbReference type="ARBA" id="ARBA00022692"/>
    </source>
</evidence>
<dbReference type="InterPro" id="IPR003780">
    <property type="entry name" value="COX15/CtaA_fam"/>
</dbReference>
<proteinExistence type="predicted"/>
<accession>A0A8K2A146</accession>
<feature type="transmembrane region" description="Helical" evidence="12">
    <location>
        <begin position="218"/>
        <end position="241"/>
    </location>
</feature>
<evidence type="ECO:0000256" key="9">
    <source>
        <dbReference type="ARBA" id="ARBA00023136"/>
    </source>
</evidence>
<dbReference type="GO" id="GO:0046872">
    <property type="term" value="F:metal ion binding"/>
    <property type="evidence" value="ECO:0007669"/>
    <property type="project" value="UniProtKB-KW"/>
</dbReference>